<organism evidence="1 2">
    <name type="scientific">Williamsoniiplasma somnilux</name>
    <dbReference type="NCBI Taxonomy" id="215578"/>
    <lineage>
        <taxon>Bacteria</taxon>
        <taxon>Bacillati</taxon>
        <taxon>Mycoplasmatota</taxon>
        <taxon>Mollicutes</taxon>
        <taxon>Entomoplasmatales</taxon>
        <taxon>Williamsoniiplasma</taxon>
    </lineage>
</organism>
<name>A0A2K8NXC5_9MOLU</name>
<protein>
    <submittedName>
        <fullName evidence="1">Uncharacterized protein</fullName>
    </submittedName>
</protein>
<proteinExistence type="predicted"/>
<reference evidence="1 2" key="1">
    <citation type="submission" date="2017-11" db="EMBL/GenBank/DDBJ databases">
        <title>Genome sequence of Entomoplasma somnilux PYAN-1 (ATCC 49194).</title>
        <authorList>
            <person name="Lo W.-S."/>
            <person name="Gasparich G.E."/>
            <person name="Kuo C.-H."/>
        </authorList>
    </citation>
    <scope>NUCLEOTIDE SEQUENCE [LARGE SCALE GENOMIC DNA]</scope>
    <source>
        <strain evidence="1 2">PYAN-1</strain>
    </source>
</reference>
<gene>
    <name evidence="1" type="ORF">ESOMN_v1c01070</name>
</gene>
<dbReference type="Proteomes" id="UP000232230">
    <property type="component" value="Chromosome"/>
</dbReference>
<dbReference type="AlphaFoldDB" id="A0A2K8NXC5"/>
<evidence type="ECO:0000313" key="1">
    <source>
        <dbReference type="EMBL" id="ATZ18492.1"/>
    </source>
</evidence>
<accession>A0A2K8NXC5</accession>
<dbReference type="KEGG" id="esx:ESOMN_v1c01070"/>
<evidence type="ECO:0000313" key="2">
    <source>
        <dbReference type="Proteomes" id="UP000232230"/>
    </source>
</evidence>
<dbReference type="RefSeq" id="WP_024863823.1">
    <property type="nucleotide sequence ID" value="NZ_CP024965.1"/>
</dbReference>
<dbReference type="EMBL" id="CP024965">
    <property type="protein sequence ID" value="ATZ18492.1"/>
    <property type="molecule type" value="Genomic_DNA"/>
</dbReference>
<sequence>MKTILQKFNLIYFKTNYVKKRRRAYKTFLGSYMLETKQFNYASEVDKKNILLKNFNFLIRLNGQKEDEYIDHMNVIRLLSSELFYLSTNNIDAEVAIQLDETVADILNNLNLISVSENLEAEIIRDLKFTPEERLQYFDYNKVYSNIATTFSAPFIQSSHFYSYYVYGYYLSMFLNLHYFANKELVLEKNSLFLAKLKIQNKMIDAIRTITPEEFNTFILRTNTWISKINFKKLNKGVSK</sequence>
<keyword evidence="2" id="KW-1185">Reference proteome</keyword>